<organism evidence="2 3">
    <name type="scientific">Vibrio thalassae</name>
    <dbReference type="NCBI Taxonomy" id="1243014"/>
    <lineage>
        <taxon>Bacteria</taxon>
        <taxon>Pseudomonadati</taxon>
        <taxon>Pseudomonadota</taxon>
        <taxon>Gammaproteobacteria</taxon>
        <taxon>Vibrionales</taxon>
        <taxon>Vibrionaceae</taxon>
        <taxon>Vibrio</taxon>
    </lineage>
</organism>
<evidence type="ECO:0000313" key="3">
    <source>
        <dbReference type="Proteomes" id="UP000219336"/>
    </source>
</evidence>
<evidence type="ECO:0000313" key="2">
    <source>
        <dbReference type="EMBL" id="SNX48257.1"/>
    </source>
</evidence>
<protein>
    <submittedName>
        <fullName evidence="2">Uncharacterized protein</fullName>
    </submittedName>
</protein>
<keyword evidence="3" id="KW-1185">Reference proteome</keyword>
<gene>
    <name evidence="2" type="ORF">VTH8203_01875</name>
</gene>
<dbReference type="RefSeq" id="WP_096993450.1">
    <property type="nucleotide sequence ID" value="NZ_JBHSII010000011.1"/>
</dbReference>
<keyword evidence="1" id="KW-0732">Signal</keyword>
<evidence type="ECO:0000256" key="1">
    <source>
        <dbReference type="SAM" id="SignalP"/>
    </source>
</evidence>
<accession>A0A240EHS6</accession>
<dbReference type="Proteomes" id="UP000219336">
    <property type="component" value="Unassembled WGS sequence"/>
</dbReference>
<sequence length="395" mass="44129">MIRSIIVSLAGLSFCANATVSYQLITNTANPKQVTIQADTSDIGTFQLSKPRTTQSPDVPDIQCISNAGQTSNVSYDTPTSCHQLSWTVTFQAKTSDEFEPAQQVDTYSPDEGWYFLSEWNSLPTIAGQDIQVCDPDNLCSAMPNSEQPPLFVVWGMPHERMNIGSSTVIVKSNALPLLKSNGSWFNNLTHQLDYLTDVFNNKRPQQWQLIYFSKDKSQRNISGAAGHHILLSNLLTQKGQLTKDSMFHLAKVTAHESVHFIGSRSLPVWAEEGLAEYYAIKSLKFTDLNYHSSPIKTWGKAANGFQHLGNVGLVEAGKKVTLDKDMQYYPLFYVKAPAFWQAVDEQLQANRSSLDALVPLLKTGNDFELPDEFINQVVDIIGHDNWQQITLAYL</sequence>
<dbReference type="AlphaFoldDB" id="A0A240EHS6"/>
<dbReference type="OrthoDB" id="7871637at2"/>
<name>A0A240EHS6_9VIBR</name>
<reference evidence="3" key="1">
    <citation type="submission" date="2016-06" db="EMBL/GenBank/DDBJ databases">
        <authorList>
            <person name="Rodrigo-Torres L."/>
            <person name="Arahal R.D."/>
            <person name="Lucena T."/>
        </authorList>
    </citation>
    <scope>NUCLEOTIDE SEQUENCE [LARGE SCALE GENOMIC DNA]</scope>
    <source>
        <strain evidence="3">CECT8203</strain>
    </source>
</reference>
<feature type="chain" id="PRO_5012241277" evidence="1">
    <location>
        <begin position="19"/>
        <end position="395"/>
    </location>
</feature>
<proteinExistence type="predicted"/>
<feature type="signal peptide" evidence="1">
    <location>
        <begin position="1"/>
        <end position="18"/>
    </location>
</feature>
<dbReference type="EMBL" id="OANU01000023">
    <property type="protein sequence ID" value="SNX48257.1"/>
    <property type="molecule type" value="Genomic_DNA"/>
</dbReference>